<organism evidence="10 11">
    <name type="scientific">Jiangella ureilytica</name>
    <dbReference type="NCBI Taxonomy" id="2530374"/>
    <lineage>
        <taxon>Bacteria</taxon>
        <taxon>Bacillati</taxon>
        <taxon>Actinomycetota</taxon>
        <taxon>Actinomycetes</taxon>
        <taxon>Jiangellales</taxon>
        <taxon>Jiangellaceae</taxon>
        <taxon>Jiangella</taxon>
    </lineage>
</organism>
<evidence type="ECO:0000313" key="10">
    <source>
        <dbReference type="EMBL" id="TDC52980.1"/>
    </source>
</evidence>
<dbReference type="InterPro" id="IPR005135">
    <property type="entry name" value="Endo/exonuclease/phosphatase"/>
</dbReference>
<evidence type="ECO:0000256" key="1">
    <source>
        <dbReference type="ARBA" id="ARBA00001936"/>
    </source>
</evidence>
<keyword evidence="4" id="KW-0479">Metal-binding</keyword>
<name>A0A4R4RSQ2_9ACTN</name>
<comment type="cofactor">
    <cofactor evidence="1">
        <name>Mn(2+)</name>
        <dbReference type="ChEBI" id="CHEBI:29035"/>
    </cofactor>
</comment>
<comment type="cofactor">
    <cofactor evidence="2">
        <name>Mg(2+)</name>
        <dbReference type="ChEBI" id="CHEBI:18420"/>
    </cofactor>
</comment>
<evidence type="ECO:0000256" key="6">
    <source>
        <dbReference type="ARBA" id="ARBA00022801"/>
    </source>
</evidence>
<dbReference type="Pfam" id="PF03372">
    <property type="entry name" value="Exo_endo_phos"/>
    <property type="match status" value="1"/>
</dbReference>
<dbReference type="Proteomes" id="UP000295621">
    <property type="component" value="Unassembled WGS sequence"/>
</dbReference>
<dbReference type="GO" id="GO:0004519">
    <property type="term" value="F:endonuclease activity"/>
    <property type="evidence" value="ECO:0007669"/>
    <property type="project" value="UniProtKB-KW"/>
</dbReference>
<dbReference type="SUPFAM" id="SSF56219">
    <property type="entry name" value="DNase I-like"/>
    <property type="match status" value="1"/>
</dbReference>
<keyword evidence="6" id="KW-0378">Hydrolase</keyword>
<evidence type="ECO:0000256" key="5">
    <source>
        <dbReference type="ARBA" id="ARBA00022763"/>
    </source>
</evidence>
<proteinExistence type="predicted"/>
<dbReference type="AlphaFoldDB" id="A0A4R4RSQ2"/>
<keyword evidence="8" id="KW-0234">DNA repair</keyword>
<reference evidence="10 11" key="1">
    <citation type="submission" date="2019-02" db="EMBL/GenBank/DDBJ databases">
        <title>Draft genome sequences of novel Actinobacteria.</title>
        <authorList>
            <person name="Sahin N."/>
            <person name="Ay H."/>
            <person name="Saygin H."/>
        </authorList>
    </citation>
    <scope>NUCLEOTIDE SEQUENCE [LARGE SCALE GENOMIC DNA]</scope>
    <source>
        <strain evidence="10 11">KC603</strain>
    </source>
</reference>
<evidence type="ECO:0000313" key="11">
    <source>
        <dbReference type="Proteomes" id="UP000295621"/>
    </source>
</evidence>
<sequence>MVCIVDGAGVPGRCHAVRSDAGRAGVRARPMDDSPAPAARVRVATLNIWARHGDWPARRAVLRDGFAQLAPDLVALQETVLTDGDDQVAELFGPEYTVVHHGRRTADGVGCSIVSRWPPVDVHQTDLHVTERVDPADFVGQCAAVEVETPLGPLLFVNHKPSWRVELEHERELQATAAAAFVERLVGGRRQLPVVVAGDMDARPETASIRFWTGRQSLAGTSVAYQDAWEFAHPGEPGPTFAAENPLVAAHWRRIADRRIDYVLLRCVDRGPPVTIASCRRLFDRPVDGVQASDHYGVTCDLSAPG</sequence>
<evidence type="ECO:0000256" key="8">
    <source>
        <dbReference type="ARBA" id="ARBA00023204"/>
    </source>
</evidence>
<evidence type="ECO:0000259" key="9">
    <source>
        <dbReference type="Pfam" id="PF03372"/>
    </source>
</evidence>
<keyword evidence="3" id="KW-0540">Nuclease</keyword>
<dbReference type="InterPro" id="IPR036691">
    <property type="entry name" value="Endo/exonu/phosph_ase_sf"/>
</dbReference>
<accession>A0A4R4RSQ2</accession>
<feature type="domain" description="Endonuclease/exonuclease/phosphatase" evidence="9">
    <location>
        <begin position="44"/>
        <end position="295"/>
    </location>
</feature>
<keyword evidence="11" id="KW-1185">Reference proteome</keyword>
<evidence type="ECO:0000256" key="4">
    <source>
        <dbReference type="ARBA" id="ARBA00022723"/>
    </source>
</evidence>
<keyword evidence="10" id="KW-0255">Endonuclease</keyword>
<dbReference type="PANTHER" id="PTHR15822">
    <property type="entry name" value="TRAF AND TNF RECEPTOR-ASSOCIATED PROTEIN"/>
    <property type="match status" value="1"/>
</dbReference>
<evidence type="ECO:0000256" key="3">
    <source>
        <dbReference type="ARBA" id="ARBA00022722"/>
    </source>
</evidence>
<dbReference type="GO" id="GO:0004527">
    <property type="term" value="F:exonuclease activity"/>
    <property type="evidence" value="ECO:0007669"/>
    <property type="project" value="UniProtKB-KW"/>
</dbReference>
<evidence type="ECO:0000256" key="2">
    <source>
        <dbReference type="ARBA" id="ARBA00001946"/>
    </source>
</evidence>
<dbReference type="InterPro" id="IPR051547">
    <property type="entry name" value="TDP2-like"/>
</dbReference>
<gene>
    <name evidence="10" type="ORF">E1212_07510</name>
</gene>
<dbReference type="PANTHER" id="PTHR15822:SF4">
    <property type="entry name" value="TYROSYL-DNA PHOSPHODIESTERASE 2"/>
    <property type="match status" value="1"/>
</dbReference>
<dbReference type="GO" id="GO:0006281">
    <property type="term" value="P:DNA repair"/>
    <property type="evidence" value="ECO:0007669"/>
    <property type="project" value="UniProtKB-KW"/>
</dbReference>
<protein>
    <submittedName>
        <fullName evidence="10">Endonuclease/exonuclease/phosphatase family protein</fullName>
    </submittedName>
</protein>
<dbReference type="EMBL" id="SMKL01000012">
    <property type="protein sequence ID" value="TDC52980.1"/>
    <property type="molecule type" value="Genomic_DNA"/>
</dbReference>
<dbReference type="GO" id="GO:0046872">
    <property type="term" value="F:metal ion binding"/>
    <property type="evidence" value="ECO:0007669"/>
    <property type="project" value="UniProtKB-KW"/>
</dbReference>
<evidence type="ECO:0000256" key="7">
    <source>
        <dbReference type="ARBA" id="ARBA00022842"/>
    </source>
</evidence>
<comment type="caution">
    <text evidence="10">The sequence shown here is derived from an EMBL/GenBank/DDBJ whole genome shotgun (WGS) entry which is preliminary data.</text>
</comment>
<keyword evidence="10" id="KW-0269">Exonuclease</keyword>
<keyword evidence="7" id="KW-0460">Magnesium</keyword>
<dbReference type="Gene3D" id="3.60.10.10">
    <property type="entry name" value="Endonuclease/exonuclease/phosphatase"/>
    <property type="match status" value="1"/>
</dbReference>
<dbReference type="OrthoDB" id="9787701at2"/>
<keyword evidence="5" id="KW-0227">DNA damage</keyword>